<proteinExistence type="predicted"/>
<evidence type="ECO:0000256" key="1">
    <source>
        <dbReference type="SAM" id="MobiDB-lite"/>
    </source>
</evidence>
<evidence type="ECO:0000313" key="3">
    <source>
        <dbReference type="Proteomes" id="UP001478817"/>
    </source>
</evidence>
<reference evidence="2 3" key="1">
    <citation type="submission" date="2024-04" db="EMBL/GenBank/DDBJ databases">
        <title>Human intestinal bacterial collection.</title>
        <authorList>
            <person name="Pauvert C."/>
            <person name="Hitch T.C.A."/>
            <person name="Clavel T."/>
        </authorList>
    </citation>
    <scope>NUCLEOTIDE SEQUENCE [LARGE SCALE GENOMIC DNA]</scope>
    <source>
        <strain evidence="2 3">CLA-AA-H197</strain>
    </source>
</reference>
<sequence length="455" mass="50205">MSVDVAQVVSDLTSKMAQAKSPLGDLGDWQPSPADVQMLFLEALRLCVSIDVDGVASPLRQHLDDLVDTCCKVSLARAWRELGLVGPAKVDERYGALLDVDSSELLLRRVEQTVAYLRSSVGKNNPDAMGRAYARTCELAEGFVLRLSSVPVGEASESAAGVQAPDIPDDESLGESRPEELVSDEHFQRLSQMFVSSVDDDEGTLSRAIAERDDRHAETERFGQACDAILEELRRVRTADARSVVGRSAETPSLPKVPRFSCSSKVPHEKLVELLLEVERSLVTYRRYVTDFGLMGALGCYAGASDCAGWSRRSTGWCDEYSEVHYSGVLPQSRHRGASLDYFSEELDGPGDDQFDQGDIDFAIDRMRKFNAIRYEGILDPDPSRYVNAFWYGLSKLGKLTDGAIEVDESAWDDFCMALKKAAWASVGPLAARMNEKQSKDYTEAADKLLGEWMV</sequence>
<protein>
    <submittedName>
        <fullName evidence="2">Uncharacterized protein</fullName>
    </submittedName>
</protein>
<keyword evidence="3" id="KW-1185">Reference proteome</keyword>
<name>A0ABV1IIS7_9ACTN</name>
<organism evidence="2 3">
    <name type="scientific">Paratractidigestivibacter faecalis</name>
    <dbReference type="NCBI Taxonomy" id="2292441"/>
    <lineage>
        <taxon>Bacteria</taxon>
        <taxon>Bacillati</taxon>
        <taxon>Actinomycetota</taxon>
        <taxon>Coriobacteriia</taxon>
        <taxon>Coriobacteriales</taxon>
        <taxon>Atopobiaceae</taxon>
        <taxon>Paratractidigestivibacter</taxon>
    </lineage>
</organism>
<dbReference type="Proteomes" id="UP001478817">
    <property type="component" value="Unassembled WGS sequence"/>
</dbReference>
<evidence type="ECO:0000313" key="2">
    <source>
        <dbReference type="EMBL" id="MEQ2638210.1"/>
    </source>
</evidence>
<dbReference type="RefSeq" id="WP_349182843.1">
    <property type="nucleotide sequence ID" value="NZ_JBBNGS010000014.1"/>
</dbReference>
<comment type="caution">
    <text evidence="2">The sequence shown here is derived from an EMBL/GenBank/DDBJ whole genome shotgun (WGS) entry which is preliminary data.</text>
</comment>
<gene>
    <name evidence="2" type="ORF">AAAT05_07645</name>
</gene>
<dbReference type="EMBL" id="JBBNGS010000014">
    <property type="protein sequence ID" value="MEQ2638210.1"/>
    <property type="molecule type" value="Genomic_DNA"/>
</dbReference>
<accession>A0ABV1IIS7</accession>
<feature type="region of interest" description="Disordered" evidence="1">
    <location>
        <begin position="155"/>
        <end position="176"/>
    </location>
</feature>